<dbReference type="EMBL" id="SNYO01000001">
    <property type="protein sequence ID" value="TDQ65185.1"/>
    <property type="molecule type" value="Genomic_DNA"/>
</dbReference>
<dbReference type="InterPro" id="IPR028082">
    <property type="entry name" value="Peripla_BP_I"/>
</dbReference>
<evidence type="ECO:0000313" key="3">
    <source>
        <dbReference type="Proteomes" id="UP000295705"/>
    </source>
</evidence>
<dbReference type="SUPFAM" id="SSF53822">
    <property type="entry name" value="Periplasmic binding protein-like I"/>
    <property type="match status" value="1"/>
</dbReference>
<sequence>MTFRTLSRGPWVADPIDGELDALFALLDALHPAVLAVGHGRDPDSTRRARAAAHHWEARGGQLATVVSWPPEAASWLRPASRLIADADAWLVADTPAGWCGIGPRLAETGAWAPTRTVAFSSLADPDLPRQAGRAATEGIHGAHRPSPGTTNENSAEPSTTHWEFRHGLLIRRPASRQP</sequence>
<evidence type="ECO:0008006" key="4">
    <source>
        <dbReference type="Google" id="ProtNLM"/>
    </source>
</evidence>
<evidence type="ECO:0000313" key="2">
    <source>
        <dbReference type="EMBL" id="TDQ65185.1"/>
    </source>
</evidence>
<gene>
    <name evidence="2" type="ORF">EV188_101434</name>
</gene>
<dbReference type="Gene3D" id="3.40.50.2300">
    <property type="match status" value="1"/>
</dbReference>
<name>A0A4R6VXA9_9PSEU</name>
<keyword evidence="3" id="KW-1185">Reference proteome</keyword>
<dbReference type="Proteomes" id="UP000295705">
    <property type="component" value="Unassembled WGS sequence"/>
</dbReference>
<organism evidence="2 3">
    <name type="scientific">Actinomycetospora succinea</name>
    <dbReference type="NCBI Taxonomy" id="663603"/>
    <lineage>
        <taxon>Bacteria</taxon>
        <taxon>Bacillati</taxon>
        <taxon>Actinomycetota</taxon>
        <taxon>Actinomycetes</taxon>
        <taxon>Pseudonocardiales</taxon>
        <taxon>Pseudonocardiaceae</taxon>
        <taxon>Actinomycetospora</taxon>
    </lineage>
</organism>
<reference evidence="2 3" key="1">
    <citation type="submission" date="2019-03" db="EMBL/GenBank/DDBJ databases">
        <title>Genomic Encyclopedia of Type Strains, Phase IV (KMG-IV): sequencing the most valuable type-strain genomes for metagenomic binning, comparative biology and taxonomic classification.</title>
        <authorList>
            <person name="Goeker M."/>
        </authorList>
    </citation>
    <scope>NUCLEOTIDE SEQUENCE [LARGE SCALE GENOMIC DNA]</scope>
    <source>
        <strain evidence="2 3">DSM 45775</strain>
    </source>
</reference>
<dbReference type="RefSeq" id="WP_133824579.1">
    <property type="nucleotide sequence ID" value="NZ_SNYO01000001.1"/>
</dbReference>
<feature type="compositionally biased region" description="Polar residues" evidence="1">
    <location>
        <begin position="148"/>
        <end position="162"/>
    </location>
</feature>
<evidence type="ECO:0000256" key="1">
    <source>
        <dbReference type="SAM" id="MobiDB-lite"/>
    </source>
</evidence>
<feature type="region of interest" description="Disordered" evidence="1">
    <location>
        <begin position="125"/>
        <end position="163"/>
    </location>
</feature>
<proteinExistence type="predicted"/>
<protein>
    <recommendedName>
        <fullName evidence="4">Substrate-binding family protein</fullName>
    </recommendedName>
</protein>
<accession>A0A4R6VXA9</accession>
<dbReference type="OrthoDB" id="4549891at2"/>
<comment type="caution">
    <text evidence="2">The sequence shown here is derived from an EMBL/GenBank/DDBJ whole genome shotgun (WGS) entry which is preliminary data.</text>
</comment>
<dbReference type="AlphaFoldDB" id="A0A4R6VXA9"/>